<evidence type="ECO:0000256" key="8">
    <source>
        <dbReference type="RuleBase" id="RU000688"/>
    </source>
</evidence>
<dbReference type="PANTHER" id="PTHR24243:SF208">
    <property type="entry name" value="PYROKININ-1 RECEPTOR"/>
    <property type="match status" value="1"/>
</dbReference>
<dbReference type="PROSITE" id="PS00237">
    <property type="entry name" value="G_PROTEIN_RECEP_F1_1"/>
    <property type="match status" value="1"/>
</dbReference>
<comment type="similarity">
    <text evidence="8">Belongs to the G-protein coupled receptor 1 family.</text>
</comment>
<dbReference type="InterPro" id="IPR017452">
    <property type="entry name" value="GPCR_Rhodpsn_7TM"/>
</dbReference>
<evidence type="ECO:0000256" key="10">
    <source>
        <dbReference type="SAM" id="SignalP"/>
    </source>
</evidence>
<feature type="transmembrane region" description="Helical" evidence="9">
    <location>
        <begin position="154"/>
        <end position="172"/>
    </location>
</feature>
<dbReference type="Proteomes" id="UP000594262">
    <property type="component" value="Unplaced"/>
</dbReference>
<keyword evidence="6 8" id="KW-0675">Receptor</keyword>
<keyword evidence="10" id="KW-0732">Signal</keyword>
<keyword evidence="5 9" id="KW-0472">Membrane</keyword>
<dbReference type="SUPFAM" id="SSF81321">
    <property type="entry name" value="Family A G protein-coupled receptor-like"/>
    <property type="match status" value="1"/>
</dbReference>
<feature type="signal peptide" evidence="10">
    <location>
        <begin position="1"/>
        <end position="30"/>
    </location>
</feature>
<evidence type="ECO:0000256" key="4">
    <source>
        <dbReference type="ARBA" id="ARBA00023040"/>
    </source>
</evidence>
<reference evidence="12" key="1">
    <citation type="submission" date="2021-01" db="UniProtKB">
        <authorList>
            <consortium name="EnsemblMetazoa"/>
        </authorList>
    </citation>
    <scope>IDENTIFICATION</scope>
</reference>
<dbReference type="Gene3D" id="1.20.1070.10">
    <property type="entry name" value="Rhodopsin 7-helix transmembrane proteins"/>
    <property type="match status" value="1"/>
</dbReference>
<evidence type="ECO:0000256" key="6">
    <source>
        <dbReference type="ARBA" id="ARBA00023170"/>
    </source>
</evidence>
<comment type="subcellular location">
    <subcellularLocation>
        <location evidence="1">Membrane</location>
        <topology evidence="1">Multi-pass membrane protein</topology>
    </subcellularLocation>
</comment>
<evidence type="ECO:0000313" key="12">
    <source>
        <dbReference type="EnsemblMetazoa" id="CLYHEMP014322.1"/>
    </source>
</evidence>
<organism evidence="12 13">
    <name type="scientific">Clytia hemisphaerica</name>
    <dbReference type="NCBI Taxonomy" id="252671"/>
    <lineage>
        <taxon>Eukaryota</taxon>
        <taxon>Metazoa</taxon>
        <taxon>Cnidaria</taxon>
        <taxon>Hydrozoa</taxon>
        <taxon>Hydroidolina</taxon>
        <taxon>Leptothecata</taxon>
        <taxon>Obeliida</taxon>
        <taxon>Clytiidae</taxon>
        <taxon>Clytia</taxon>
    </lineage>
</organism>
<dbReference type="PANTHER" id="PTHR24243">
    <property type="entry name" value="G-PROTEIN COUPLED RECEPTOR"/>
    <property type="match status" value="1"/>
</dbReference>
<keyword evidence="3 9" id="KW-1133">Transmembrane helix</keyword>
<name>A0A7M5WXD4_9CNID</name>
<dbReference type="Pfam" id="PF00001">
    <property type="entry name" value="7tm_1"/>
    <property type="match status" value="1"/>
</dbReference>
<protein>
    <recommendedName>
        <fullName evidence="11">G-protein coupled receptors family 1 profile domain-containing protein</fullName>
    </recommendedName>
</protein>
<dbReference type="GO" id="GO:0004930">
    <property type="term" value="F:G protein-coupled receptor activity"/>
    <property type="evidence" value="ECO:0007669"/>
    <property type="project" value="UniProtKB-KW"/>
</dbReference>
<keyword evidence="7 8" id="KW-0807">Transducer</keyword>
<evidence type="ECO:0000256" key="5">
    <source>
        <dbReference type="ARBA" id="ARBA00023136"/>
    </source>
</evidence>
<evidence type="ECO:0000256" key="3">
    <source>
        <dbReference type="ARBA" id="ARBA00022989"/>
    </source>
</evidence>
<dbReference type="EnsemblMetazoa" id="CLYHEMT014322.1">
    <property type="protein sequence ID" value="CLYHEMP014322.1"/>
    <property type="gene ID" value="CLYHEMG014322"/>
</dbReference>
<feature type="transmembrane region" description="Helical" evidence="9">
    <location>
        <begin position="121"/>
        <end position="142"/>
    </location>
</feature>
<feature type="transmembrane region" description="Helical" evidence="9">
    <location>
        <begin position="327"/>
        <end position="351"/>
    </location>
</feature>
<dbReference type="AlphaFoldDB" id="A0A7M5WXD4"/>
<dbReference type="OrthoDB" id="6022605at2759"/>
<accession>A0A7M5WXD4</accession>
<dbReference type="PROSITE" id="PS50262">
    <property type="entry name" value="G_PROTEIN_RECEP_F1_2"/>
    <property type="match status" value="1"/>
</dbReference>
<dbReference type="CDD" id="cd00637">
    <property type="entry name" value="7tm_classA_rhodopsin-like"/>
    <property type="match status" value="1"/>
</dbReference>
<keyword evidence="4 8" id="KW-0297">G-protein coupled receptor</keyword>
<feature type="domain" description="G-protein coupled receptors family 1 profile" evidence="11">
    <location>
        <begin position="134"/>
        <end position="388"/>
    </location>
</feature>
<evidence type="ECO:0000259" key="11">
    <source>
        <dbReference type="PROSITE" id="PS50262"/>
    </source>
</evidence>
<evidence type="ECO:0000256" key="2">
    <source>
        <dbReference type="ARBA" id="ARBA00022692"/>
    </source>
</evidence>
<evidence type="ECO:0000256" key="1">
    <source>
        <dbReference type="ARBA" id="ARBA00004141"/>
    </source>
</evidence>
<keyword evidence="2 8" id="KW-0812">Transmembrane</keyword>
<dbReference type="InterPro" id="IPR000276">
    <property type="entry name" value="GPCR_Rhodpsn"/>
</dbReference>
<dbReference type="PRINTS" id="PR00237">
    <property type="entry name" value="GPCRRHODOPSN"/>
</dbReference>
<evidence type="ECO:0000256" key="7">
    <source>
        <dbReference type="ARBA" id="ARBA00023224"/>
    </source>
</evidence>
<keyword evidence="13" id="KW-1185">Reference proteome</keyword>
<dbReference type="GeneID" id="136819368"/>
<evidence type="ECO:0000313" key="13">
    <source>
        <dbReference type="Proteomes" id="UP000594262"/>
    </source>
</evidence>
<feature type="chain" id="PRO_5029850832" description="G-protein coupled receptors family 1 profile domain-containing protein" evidence="10">
    <location>
        <begin position="31"/>
        <end position="431"/>
    </location>
</feature>
<evidence type="ECO:0000256" key="9">
    <source>
        <dbReference type="SAM" id="Phobius"/>
    </source>
</evidence>
<feature type="transmembrane region" description="Helical" evidence="9">
    <location>
        <begin position="192"/>
        <end position="211"/>
    </location>
</feature>
<feature type="transmembrane region" description="Helical" evidence="9">
    <location>
        <begin position="273"/>
        <end position="295"/>
    </location>
</feature>
<feature type="transmembrane region" description="Helical" evidence="9">
    <location>
        <begin position="371"/>
        <end position="391"/>
    </location>
</feature>
<sequence>MYHQYPIMHHGCVCFLAILVITALLPSSRQSEFGIMEPMDYTSSNGTVVEQGSGGSGGNEIDIDISDKSLQEVCQMFNFTEHLCVCPSFHPIVQQICAIEARRSQPDIRLRCSDEEFMPRGIIMVSITIIGIIGNILVMLVAKHRWRTSTISQKLIGALALSDLIFSVLTFVNEVHFLWTCKWPLGKFMCKFLSSSTNMTSTMALGFILIISVERYFGIVHPFNEYVTKNKIFIMIGINVLVSFIVVIPGFIIINVKGESCTEDWVDPKHSLIYSWVMFLITFLFPIMAISIFYIRMLMSLRAAQFRTKQTFDAKQQSQRKQEDTRITLILACLLISFVILVLPNRIYWILEDHGVWKENLTQSQQKGVRLFSFSVYLLHASINPFIYSIVDKRFRSNLMTIFFGRNKSTEPINNTHPTVLSSTNAGLSME</sequence>
<feature type="transmembrane region" description="Helical" evidence="9">
    <location>
        <begin position="232"/>
        <end position="253"/>
    </location>
</feature>
<dbReference type="GO" id="GO:0016020">
    <property type="term" value="C:membrane"/>
    <property type="evidence" value="ECO:0007669"/>
    <property type="project" value="UniProtKB-SubCell"/>
</dbReference>
<dbReference type="RefSeq" id="XP_066931704.1">
    <property type="nucleotide sequence ID" value="XM_067075603.1"/>
</dbReference>
<proteinExistence type="inferred from homology"/>